<feature type="transmembrane region" description="Helical" evidence="7">
    <location>
        <begin position="429"/>
        <end position="455"/>
    </location>
</feature>
<dbReference type="InterPro" id="IPR020846">
    <property type="entry name" value="MFS_dom"/>
</dbReference>
<dbReference type="PROSITE" id="PS50850">
    <property type="entry name" value="MFS"/>
    <property type="match status" value="1"/>
</dbReference>
<keyword evidence="2 6" id="KW-0813">Transport</keyword>
<dbReference type="InterPro" id="IPR005828">
    <property type="entry name" value="MFS_sugar_transport-like"/>
</dbReference>
<organism evidence="9">
    <name type="scientific">Menopon gallinae</name>
    <name type="common">poultry shaft louse</name>
    <dbReference type="NCBI Taxonomy" id="328185"/>
    <lineage>
        <taxon>Eukaryota</taxon>
        <taxon>Metazoa</taxon>
        <taxon>Ecdysozoa</taxon>
        <taxon>Arthropoda</taxon>
        <taxon>Hexapoda</taxon>
        <taxon>Insecta</taxon>
        <taxon>Pterygota</taxon>
        <taxon>Neoptera</taxon>
        <taxon>Paraneoptera</taxon>
        <taxon>Psocodea</taxon>
        <taxon>Troctomorpha</taxon>
        <taxon>Phthiraptera</taxon>
        <taxon>Amblycera</taxon>
        <taxon>Menoponidae</taxon>
        <taxon>Menopon</taxon>
    </lineage>
</organism>
<dbReference type="PANTHER" id="PTHR23503">
    <property type="entry name" value="SOLUTE CARRIER FAMILY 2"/>
    <property type="match status" value="1"/>
</dbReference>
<feature type="transmembrane region" description="Helical" evidence="7">
    <location>
        <begin position="249"/>
        <end position="270"/>
    </location>
</feature>
<dbReference type="EMBL" id="JARGDH010000002">
    <property type="protein sequence ID" value="KAL0277597.1"/>
    <property type="molecule type" value="Genomic_DNA"/>
</dbReference>
<proteinExistence type="inferred from homology"/>
<feature type="transmembrane region" description="Helical" evidence="7">
    <location>
        <begin position="72"/>
        <end position="89"/>
    </location>
</feature>
<evidence type="ECO:0000259" key="8">
    <source>
        <dbReference type="PROSITE" id="PS50850"/>
    </source>
</evidence>
<dbReference type="FunFam" id="1.20.1250.20:FF:000029">
    <property type="entry name" value="solute carrier family 2, facilitated glucose transporter member 4"/>
    <property type="match status" value="1"/>
</dbReference>
<feature type="transmembrane region" description="Helical" evidence="7">
    <location>
        <begin position="220"/>
        <end position="237"/>
    </location>
</feature>
<feature type="transmembrane region" description="Helical" evidence="7">
    <location>
        <begin position="126"/>
        <end position="150"/>
    </location>
</feature>
<dbReference type="InterPro" id="IPR036259">
    <property type="entry name" value="MFS_trans_sf"/>
</dbReference>
<feature type="transmembrane region" description="Helical" evidence="7">
    <location>
        <begin position="335"/>
        <end position="356"/>
    </location>
</feature>
<evidence type="ECO:0000256" key="1">
    <source>
        <dbReference type="ARBA" id="ARBA00004141"/>
    </source>
</evidence>
<evidence type="ECO:0000313" key="9">
    <source>
        <dbReference type="EMBL" id="KAL0277597.1"/>
    </source>
</evidence>
<feature type="transmembrane region" description="Helical" evidence="7">
    <location>
        <begin position="157"/>
        <end position="174"/>
    </location>
</feature>
<dbReference type="GO" id="GO:0016020">
    <property type="term" value="C:membrane"/>
    <property type="evidence" value="ECO:0007669"/>
    <property type="project" value="UniProtKB-SubCell"/>
</dbReference>
<dbReference type="PROSITE" id="PS00216">
    <property type="entry name" value="SUGAR_TRANSPORT_1"/>
    <property type="match status" value="2"/>
</dbReference>
<comment type="similarity">
    <text evidence="6">Belongs to the major facilitator superfamily. Sugar transporter (TC 2.A.1.1) family.</text>
</comment>
<keyword evidence="4 7" id="KW-1133">Transmembrane helix</keyword>
<feature type="transmembrane region" description="Helical" evidence="7">
    <location>
        <begin position="371"/>
        <end position="393"/>
    </location>
</feature>
<feature type="transmembrane region" description="Helical" evidence="7">
    <location>
        <begin position="400"/>
        <end position="423"/>
    </location>
</feature>
<dbReference type="InterPro" id="IPR003663">
    <property type="entry name" value="Sugar/inositol_transpt"/>
</dbReference>
<dbReference type="PANTHER" id="PTHR23503:SF8">
    <property type="entry name" value="FACILITATED GLUCOSE TRANSPORTER PROTEIN 1"/>
    <property type="match status" value="1"/>
</dbReference>
<comment type="subcellular location">
    <subcellularLocation>
        <location evidence="1">Membrane</location>
        <topology evidence="1">Multi-pass membrane protein</topology>
    </subcellularLocation>
</comment>
<feature type="transmembrane region" description="Helical" evidence="7">
    <location>
        <begin position="186"/>
        <end position="208"/>
    </location>
</feature>
<reference evidence="9" key="1">
    <citation type="journal article" date="2024" name="Gigascience">
        <title>Chromosome-level genome of the poultry shaft louse Menopon gallinae provides insight into the host-switching and adaptive evolution of parasitic lice.</title>
        <authorList>
            <person name="Xu Y."/>
            <person name="Ma L."/>
            <person name="Liu S."/>
            <person name="Liang Y."/>
            <person name="Liu Q."/>
            <person name="He Z."/>
            <person name="Tian L."/>
            <person name="Duan Y."/>
            <person name="Cai W."/>
            <person name="Li H."/>
            <person name="Song F."/>
        </authorList>
    </citation>
    <scope>NUCLEOTIDE SEQUENCE</scope>
    <source>
        <strain evidence="9">Cailab_2023a</strain>
    </source>
</reference>
<accession>A0AAW2I7C8</accession>
<dbReference type="PROSITE" id="PS00217">
    <property type="entry name" value="SUGAR_TRANSPORT_2"/>
    <property type="match status" value="1"/>
</dbReference>
<evidence type="ECO:0000256" key="5">
    <source>
        <dbReference type="ARBA" id="ARBA00023136"/>
    </source>
</evidence>
<dbReference type="PRINTS" id="PR00171">
    <property type="entry name" value="SUGRTRNSPORT"/>
</dbReference>
<dbReference type="Gene3D" id="1.20.1250.20">
    <property type="entry name" value="MFS general substrate transporter like domains"/>
    <property type="match status" value="1"/>
</dbReference>
<dbReference type="SUPFAM" id="SSF103473">
    <property type="entry name" value="MFS general substrate transporter"/>
    <property type="match status" value="1"/>
</dbReference>
<dbReference type="InterPro" id="IPR005829">
    <property type="entry name" value="Sugar_transporter_CS"/>
</dbReference>
<comment type="caution">
    <text evidence="9">The sequence shown here is derived from an EMBL/GenBank/DDBJ whole genome shotgun (WGS) entry which is preliminary data.</text>
</comment>
<evidence type="ECO:0000256" key="7">
    <source>
        <dbReference type="SAM" id="Phobius"/>
    </source>
</evidence>
<gene>
    <name evidence="9" type="ORF">PYX00_004830</name>
</gene>
<evidence type="ECO:0000256" key="2">
    <source>
        <dbReference type="ARBA" id="ARBA00022448"/>
    </source>
</evidence>
<dbReference type="GO" id="GO:0015149">
    <property type="term" value="F:hexose transmembrane transporter activity"/>
    <property type="evidence" value="ECO:0007669"/>
    <property type="project" value="TreeGrafter"/>
</dbReference>
<name>A0AAW2I7C8_9NEOP</name>
<dbReference type="AlphaFoldDB" id="A0AAW2I7C8"/>
<dbReference type="NCBIfam" id="TIGR00879">
    <property type="entry name" value="SP"/>
    <property type="match status" value="1"/>
</dbReference>
<dbReference type="Pfam" id="PF00083">
    <property type="entry name" value="Sugar_tr"/>
    <property type="match status" value="1"/>
</dbReference>
<evidence type="ECO:0000256" key="3">
    <source>
        <dbReference type="ARBA" id="ARBA00022692"/>
    </source>
</evidence>
<feature type="transmembrane region" description="Helical" evidence="7">
    <location>
        <begin position="496"/>
        <end position="515"/>
    </location>
</feature>
<feature type="transmembrane region" description="Helical" evidence="7">
    <location>
        <begin position="467"/>
        <end position="490"/>
    </location>
</feature>
<keyword evidence="3 7" id="KW-0812">Transmembrane</keyword>
<dbReference type="InterPro" id="IPR045263">
    <property type="entry name" value="GLUT"/>
</dbReference>
<feature type="domain" description="Major facilitator superfamily (MFS) profile" evidence="8">
    <location>
        <begin position="76"/>
        <end position="521"/>
    </location>
</feature>
<evidence type="ECO:0000256" key="4">
    <source>
        <dbReference type="ARBA" id="ARBA00022989"/>
    </source>
</evidence>
<keyword evidence="5 7" id="KW-0472">Membrane</keyword>
<sequence>MSVLRKRDNDPRNADDFPLGSRAAATMLQASADGKGIARTATESSGVSEMEMPFCLRETPAVGKQSGINGRLAFAIAAAVIGSSFQHGYNTGVVNAPQKLIEEWIGSVLTERSPQGNVIEQREVTMIFSVFVAIFCVGGMLGGCATGYVADKFGRRGGLLLNTVLVVLSCILQGGAKAMDCYEMLIIGRFFIGINSGLNAGLAPMYIAEISPVQLRGATGTIYQLIITMSILLSQFLGTESMLGNEHGWPVLLGITVVPAIFLLVTLPFCPESPKYLLVSRDDETAAKRALIWLRGTSEVYDEMEEMKNEYENVRILPRVTIGELLLNPTLRIPLIISVVVMIGQQFSGINAVMFYSTKMFKMVGMQNENAQYATLAIGIVNLGMTVVSLILVEKAGRKTLLLLGFQGMCVISILFAVCLTFAERSTAISYLSIALVMVFVIMFAVGPGSIPWFLVTELFSQSARPVAISVAVAVNWTANFIVGLSFLPLQEIMKGYVFLIFVVFQGLFSIFIRFKVPETKNKTVDEISAMFRQRSYK</sequence>
<protein>
    <recommendedName>
        <fullName evidence="8">Major facilitator superfamily (MFS) profile domain-containing protein</fullName>
    </recommendedName>
</protein>
<evidence type="ECO:0000256" key="6">
    <source>
        <dbReference type="RuleBase" id="RU003346"/>
    </source>
</evidence>